<dbReference type="Pfam" id="PF02727">
    <property type="entry name" value="Cu_amine_oxidN2"/>
    <property type="match status" value="1"/>
</dbReference>
<evidence type="ECO:0000313" key="12">
    <source>
        <dbReference type="EMBL" id="RSH79575.1"/>
    </source>
</evidence>
<evidence type="ECO:0000256" key="5">
    <source>
        <dbReference type="ARBA" id="ARBA00023002"/>
    </source>
</evidence>
<evidence type="ECO:0000256" key="6">
    <source>
        <dbReference type="ARBA" id="ARBA00023008"/>
    </source>
</evidence>
<sequence length="676" mass="74864">MAPSISDIIREAAALSVSPAPTKAARPHPLDNLSVEEINRACSIAKAKRPDERLWIKVCSLREPVKKDLAPFLEAERRGETAPRPTREADVLFFVLSSRELYEVVIDLDAGEETLCTKVDGHHAPLDREEINQARAALFKDPVYIKTVEDLKLPPGTTIVPQGWPFGSDHPDPAIRRVFFILYHRNPANDHPDSNHYAFPLPVVMFWDLWESKVTDVHWCYTGNEQDGMTLGTGPKEYPTQGCQGNDYEPSLNGVTVRTDLKPLHVTQPEGVSFKVTGQLIEWQKWRFRIGFNYREGPTLHDLCYDGRPVFYRLSLSEMHVPYADPRPPLHLKQVFDFGDIGLGRSANSLENGCDCLGKMKYFDGAEVNPSGEGRVVKNVICCHEQDNGVLWKHTNTPTGRAAVTRQRLLVLQTIITVGNYDYIFAWHFDQAGAIHLESRATGILSTGPIDVGKKSPYGTVVSPGVLGTSHQHFINLRIDPCVDGHNNTITQDDVVPDPPSAENGHGIGFRVKSTPITVSGFADANPLANRSFKILVPHPSQMRLAAPDAHITSRAPFTQHHIWVTSYRDGELFCAGQYTNQSRGTAGGIADWVARKDNVENTDLVLWHTFALTHIPRVEDFPVMPVEIHTISLKPNNFFTANPALDVPLSSQAFNQSSTVDGDSAATSCCAGNGL</sequence>
<dbReference type="InterPro" id="IPR000269">
    <property type="entry name" value="Cu_amine_oxidase"/>
</dbReference>
<evidence type="ECO:0000256" key="2">
    <source>
        <dbReference type="ARBA" id="ARBA00007983"/>
    </source>
</evidence>
<name>A0A427XL19_9TREE</name>
<feature type="domain" description="Copper amine oxidase N2-terminal" evidence="11">
    <location>
        <begin position="28"/>
        <end position="110"/>
    </location>
</feature>
<dbReference type="GO" id="GO:0009308">
    <property type="term" value="P:amine metabolic process"/>
    <property type="evidence" value="ECO:0007669"/>
    <property type="project" value="UniProtKB-UniRule"/>
</dbReference>
<evidence type="ECO:0000256" key="9">
    <source>
        <dbReference type="RuleBase" id="RU000672"/>
    </source>
</evidence>
<comment type="cofactor">
    <cofactor evidence="1">
        <name>Cu cation</name>
        <dbReference type="ChEBI" id="CHEBI:23378"/>
    </cofactor>
</comment>
<keyword evidence="5 9" id="KW-0560">Oxidoreductase</keyword>
<accession>A0A427XL19</accession>
<dbReference type="Gene3D" id="3.10.450.40">
    <property type="match status" value="2"/>
</dbReference>
<keyword evidence="13" id="KW-1185">Reference proteome</keyword>
<reference evidence="12 13" key="1">
    <citation type="submission" date="2018-11" db="EMBL/GenBank/DDBJ databases">
        <title>Genome sequence of Saitozyma podzolica DSM 27192.</title>
        <authorList>
            <person name="Aliyu H."/>
            <person name="Gorte O."/>
            <person name="Ochsenreither K."/>
        </authorList>
    </citation>
    <scope>NUCLEOTIDE SEQUENCE [LARGE SCALE GENOMIC DNA]</scope>
    <source>
        <strain evidence="12 13">DSM 27192</strain>
    </source>
</reference>
<feature type="active site" description="Schiff-base intermediate with substrate; via topaquinone" evidence="7">
    <location>
        <position position="421"/>
    </location>
</feature>
<dbReference type="InterPro" id="IPR016182">
    <property type="entry name" value="Cu_amine_oxidase_N-reg"/>
</dbReference>
<evidence type="ECO:0000256" key="4">
    <source>
        <dbReference type="ARBA" id="ARBA00022772"/>
    </source>
</evidence>
<dbReference type="InterPro" id="IPR036460">
    <property type="entry name" value="Cu_amine_oxidase_C_sf"/>
</dbReference>
<evidence type="ECO:0000259" key="11">
    <source>
        <dbReference type="Pfam" id="PF02727"/>
    </source>
</evidence>
<dbReference type="GO" id="GO:0008131">
    <property type="term" value="F:primary methylamine oxidase activity"/>
    <property type="evidence" value="ECO:0007669"/>
    <property type="project" value="InterPro"/>
</dbReference>
<evidence type="ECO:0000256" key="3">
    <source>
        <dbReference type="ARBA" id="ARBA00022723"/>
    </source>
</evidence>
<evidence type="ECO:0000313" key="13">
    <source>
        <dbReference type="Proteomes" id="UP000279259"/>
    </source>
</evidence>
<feature type="modified residue" description="2',4',5'-topaquinone" evidence="8">
    <location>
        <position position="421"/>
    </location>
</feature>
<dbReference type="PROSITE" id="PS01164">
    <property type="entry name" value="COPPER_AMINE_OXID_1"/>
    <property type="match status" value="1"/>
</dbReference>
<keyword evidence="6 9" id="KW-0186">Copper</keyword>
<evidence type="ECO:0000256" key="1">
    <source>
        <dbReference type="ARBA" id="ARBA00001935"/>
    </source>
</evidence>
<feature type="domain" description="Copper amine oxidase catalytic" evidence="10">
    <location>
        <begin position="264"/>
        <end position="646"/>
    </location>
</feature>
<dbReference type="AlphaFoldDB" id="A0A427XL19"/>
<dbReference type="SUPFAM" id="SSF54416">
    <property type="entry name" value="Amine oxidase N-terminal region"/>
    <property type="match status" value="2"/>
</dbReference>
<organism evidence="12 13">
    <name type="scientific">Saitozyma podzolica</name>
    <dbReference type="NCBI Taxonomy" id="1890683"/>
    <lineage>
        <taxon>Eukaryota</taxon>
        <taxon>Fungi</taxon>
        <taxon>Dikarya</taxon>
        <taxon>Basidiomycota</taxon>
        <taxon>Agaricomycotina</taxon>
        <taxon>Tremellomycetes</taxon>
        <taxon>Tremellales</taxon>
        <taxon>Trimorphomycetaceae</taxon>
        <taxon>Saitozyma</taxon>
    </lineage>
</organism>
<comment type="caution">
    <text evidence="12">The sequence shown here is derived from an EMBL/GenBank/DDBJ whole genome shotgun (WGS) entry which is preliminary data.</text>
</comment>
<comment type="similarity">
    <text evidence="2 9">Belongs to the copper/topaquinone oxidase family.</text>
</comment>
<dbReference type="Proteomes" id="UP000279259">
    <property type="component" value="Unassembled WGS sequence"/>
</dbReference>
<comment type="cofactor">
    <cofactor evidence="9">
        <name>Cu cation</name>
        <dbReference type="ChEBI" id="CHEBI:23378"/>
    </cofactor>
    <text evidence="9">Contains 1 topaquinone per subunit.</text>
</comment>
<evidence type="ECO:0000256" key="7">
    <source>
        <dbReference type="PIRSR" id="PIRSR600269-50"/>
    </source>
</evidence>
<dbReference type="GO" id="GO:0048038">
    <property type="term" value="F:quinone binding"/>
    <property type="evidence" value="ECO:0007669"/>
    <property type="project" value="InterPro"/>
</dbReference>
<dbReference type="Pfam" id="PF01179">
    <property type="entry name" value="Cu_amine_oxid"/>
    <property type="match status" value="1"/>
</dbReference>
<dbReference type="STRING" id="1890683.A0A427XL19"/>
<proteinExistence type="inferred from homology"/>
<dbReference type="PANTHER" id="PTHR10638">
    <property type="entry name" value="COPPER AMINE OXIDASE"/>
    <property type="match status" value="1"/>
</dbReference>
<feature type="active site" description="Proton acceptor" evidence="7">
    <location>
        <position position="337"/>
    </location>
</feature>
<dbReference type="PANTHER" id="PTHR10638:SF91">
    <property type="entry name" value="AMINE OXIDASE"/>
    <property type="match status" value="1"/>
</dbReference>
<dbReference type="OrthoDB" id="5379943at2759"/>
<protein>
    <recommendedName>
        <fullName evidence="9">Amine oxidase</fullName>
        <ecNumber evidence="9">1.4.3.-</ecNumber>
    </recommendedName>
</protein>
<dbReference type="InterPro" id="IPR049948">
    <property type="entry name" value="Cu_Am_ox_TPQ-bd"/>
</dbReference>
<dbReference type="SUPFAM" id="SSF49998">
    <property type="entry name" value="Amine oxidase catalytic domain"/>
    <property type="match status" value="1"/>
</dbReference>
<keyword evidence="3 9" id="KW-0479">Metal-binding</keyword>
<keyword evidence="4 7" id="KW-0801">TPQ</keyword>
<dbReference type="InterPro" id="IPR015800">
    <property type="entry name" value="Cu_amine_oxidase_N2"/>
</dbReference>
<dbReference type="InterPro" id="IPR015798">
    <property type="entry name" value="Cu_amine_oxidase_C"/>
</dbReference>
<dbReference type="Gene3D" id="2.70.98.20">
    <property type="entry name" value="Copper amine oxidase, catalytic domain"/>
    <property type="match status" value="1"/>
</dbReference>
<evidence type="ECO:0000256" key="8">
    <source>
        <dbReference type="PIRSR" id="PIRSR600269-51"/>
    </source>
</evidence>
<dbReference type="EC" id="1.4.3.-" evidence="9"/>
<evidence type="ECO:0000259" key="10">
    <source>
        <dbReference type="Pfam" id="PF01179"/>
    </source>
</evidence>
<gene>
    <name evidence="12" type="ORF">EHS25_007956</name>
</gene>
<dbReference type="GO" id="GO:0005507">
    <property type="term" value="F:copper ion binding"/>
    <property type="evidence" value="ECO:0007669"/>
    <property type="project" value="InterPro"/>
</dbReference>
<comment type="PTM">
    <text evidence="8 9">Topaquinone (TPQ) is generated by copper-dependent autoxidation of a specific tyrosyl residue.</text>
</comment>
<dbReference type="EMBL" id="RSCD01000040">
    <property type="protein sequence ID" value="RSH79575.1"/>
    <property type="molecule type" value="Genomic_DNA"/>
</dbReference>